<dbReference type="EMBL" id="UEYP01000001">
    <property type="protein sequence ID" value="SSC65450.1"/>
    <property type="molecule type" value="Genomic_DNA"/>
</dbReference>
<dbReference type="GO" id="GO:0008889">
    <property type="term" value="F:glycerophosphodiester phosphodiesterase activity"/>
    <property type="evidence" value="ECO:0007669"/>
    <property type="project" value="TreeGrafter"/>
</dbReference>
<dbReference type="Gene3D" id="3.20.20.190">
    <property type="entry name" value="Phosphatidylinositol (PI) phosphodiesterase"/>
    <property type="match status" value="1"/>
</dbReference>
<dbReference type="PANTHER" id="PTHR46320">
    <property type="entry name" value="GLYCEROPHOSPHODIESTER PHOSPHODIESTERASE 1"/>
    <property type="match status" value="1"/>
</dbReference>
<dbReference type="Pfam" id="PF16387">
    <property type="entry name" value="DUF4996"/>
    <property type="match status" value="1"/>
</dbReference>
<organism evidence="2 3">
    <name type="scientific">Ciceribacter selenitireducens ATCC BAA-1503</name>
    <dbReference type="NCBI Taxonomy" id="1336235"/>
    <lineage>
        <taxon>Bacteria</taxon>
        <taxon>Pseudomonadati</taxon>
        <taxon>Pseudomonadota</taxon>
        <taxon>Alphaproteobacteria</taxon>
        <taxon>Hyphomicrobiales</taxon>
        <taxon>Rhizobiaceae</taxon>
        <taxon>Ciceribacter</taxon>
    </lineage>
</organism>
<dbReference type="AlphaFoldDB" id="A0A376ACS1"/>
<dbReference type="Pfam" id="PF03009">
    <property type="entry name" value="GDPD"/>
    <property type="match status" value="1"/>
</dbReference>
<gene>
    <name evidence="2" type="ORF">RHIZ70_1158</name>
</gene>
<dbReference type="InterPro" id="IPR017946">
    <property type="entry name" value="PLC-like_Pdiesterase_TIM-brl"/>
</dbReference>
<dbReference type="STRING" id="1336235.GCA_000518785_01749"/>
<dbReference type="GO" id="GO:0006644">
    <property type="term" value="P:phospholipid metabolic process"/>
    <property type="evidence" value="ECO:0007669"/>
    <property type="project" value="TreeGrafter"/>
</dbReference>
<proteinExistence type="predicted"/>
<reference evidence="3" key="1">
    <citation type="submission" date="2018-07" db="EMBL/GenBank/DDBJ databases">
        <authorList>
            <person name="Peiro R."/>
            <person name="Begona"/>
            <person name="Cbmso G."/>
            <person name="Lopez M."/>
            <person name="Gonzalez S."/>
        </authorList>
    </citation>
    <scope>NUCLEOTIDE SEQUENCE [LARGE SCALE GENOMIC DNA]</scope>
</reference>
<sequence>MTDTLYREVQHINPGPGAAMRLTAPIPAVFLATFLALFPLLPSDASIPQRDHAGLIRERLANANRFRDHVMVVAHRAGWKENGQVVRAENSKAAIDHATAIGVEMVELDVRRSRDGVLVVMHDETLERTTTCRGKVADLTLAALKACRLIVEGTGIVTDEAVPTLADMLIHARGHILVNIDNKLEPEDLAEIVETARGLDMADGILIKTAIWNDERLDRARAVIDTIGPDIAFMPILADDAVRDAAFVDRVAQTFSPQAAEMIHWRRSAAEPLTEAGGPLFSPRARAVAVRGNFHLWINTYLITDRPEGMVAGGRGDGLAFAQGQPEAVYGFWVERGATIIQTDEPAALIGWLDRQGYRRHYGGGDS</sequence>
<dbReference type="SUPFAM" id="SSF51695">
    <property type="entry name" value="PLC-like phosphodiesterases"/>
    <property type="match status" value="1"/>
</dbReference>
<dbReference type="InterPro" id="IPR032160">
    <property type="entry name" value="DUF4996"/>
</dbReference>
<evidence type="ECO:0000313" key="2">
    <source>
        <dbReference type="EMBL" id="SSC65450.1"/>
    </source>
</evidence>
<dbReference type="PANTHER" id="PTHR46320:SF1">
    <property type="entry name" value="GLYCEROPHOSPHODIESTER PHOSPHODIESTERASE 1"/>
    <property type="match status" value="1"/>
</dbReference>
<protein>
    <recommendedName>
        <fullName evidence="1">GP-PDE domain-containing protein</fullName>
    </recommendedName>
</protein>
<evidence type="ECO:0000313" key="3">
    <source>
        <dbReference type="Proteomes" id="UP000254764"/>
    </source>
</evidence>
<dbReference type="GO" id="GO:0006580">
    <property type="term" value="P:ethanolamine metabolic process"/>
    <property type="evidence" value="ECO:0007669"/>
    <property type="project" value="TreeGrafter"/>
</dbReference>
<dbReference type="GO" id="GO:0070291">
    <property type="term" value="P:N-acylethanolamine metabolic process"/>
    <property type="evidence" value="ECO:0007669"/>
    <property type="project" value="TreeGrafter"/>
</dbReference>
<dbReference type="InterPro" id="IPR030395">
    <property type="entry name" value="GP_PDE_dom"/>
</dbReference>
<dbReference type="PROSITE" id="PS51704">
    <property type="entry name" value="GP_PDE"/>
    <property type="match status" value="1"/>
</dbReference>
<dbReference type="Proteomes" id="UP000254764">
    <property type="component" value="Unassembled WGS sequence"/>
</dbReference>
<name>A0A376ACS1_9HYPH</name>
<dbReference type="GO" id="GO:0005886">
    <property type="term" value="C:plasma membrane"/>
    <property type="evidence" value="ECO:0007669"/>
    <property type="project" value="TreeGrafter"/>
</dbReference>
<keyword evidence="3" id="KW-1185">Reference proteome</keyword>
<feature type="domain" description="GP-PDE" evidence="1">
    <location>
        <begin position="70"/>
        <end position="353"/>
    </location>
</feature>
<dbReference type="CDD" id="cd08566">
    <property type="entry name" value="GDPD_AtGDE_like"/>
    <property type="match status" value="1"/>
</dbReference>
<accession>A0A376ACS1</accession>
<evidence type="ECO:0000259" key="1">
    <source>
        <dbReference type="PROSITE" id="PS51704"/>
    </source>
</evidence>